<dbReference type="RefSeq" id="WP_144306174.1">
    <property type="nucleotide sequence ID" value="NZ_CP039543.1"/>
</dbReference>
<gene>
    <name evidence="2" type="ORF">DQK91_14880</name>
    <name evidence="1" type="ORF">E8L03_06585</name>
</gene>
<dbReference type="OrthoDB" id="9790372at2"/>
<dbReference type="InterPro" id="IPR003772">
    <property type="entry name" value="YceD"/>
</dbReference>
<proteinExistence type="predicted"/>
<evidence type="ECO:0000313" key="4">
    <source>
        <dbReference type="Proteomes" id="UP000503251"/>
    </source>
</evidence>
<reference evidence="1 4" key="2">
    <citation type="submission" date="2019-04" db="EMBL/GenBank/DDBJ databases">
        <title>Isolation and culture of sulfate reducing bacteria from the cold seep of the South China Sea.</title>
        <authorList>
            <person name="Sun C."/>
            <person name="Liu R."/>
        </authorList>
    </citation>
    <scope>NUCLEOTIDE SEQUENCE [LARGE SCALE GENOMIC DNA]</scope>
    <source>
        <strain evidence="1 4">CS1</strain>
    </source>
</reference>
<dbReference type="Proteomes" id="UP000503251">
    <property type="component" value="Chromosome"/>
</dbReference>
<dbReference type="EMBL" id="QMIF01000010">
    <property type="protein sequence ID" value="TVM32555.1"/>
    <property type="molecule type" value="Genomic_DNA"/>
</dbReference>
<dbReference type="AlphaFoldDB" id="A0A6P1ZDN3"/>
<protein>
    <submittedName>
        <fullName evidence="2">DUF177 domain-containing protein</fullName>
    </submittedName>
</protein>
<sequence length="182" mass="20013">MSQIWVPLHDIPAEGREFSFSDPGLWTEPWKEFGLQYEMIDPLSASLYVSPQKEGYLISGTLTGKVSVPCDRCAEPAVVEVDSQFQEFESTTGTIDEDEGDEAEDEKSDLLRLTGQGWELDAAGLLWEQFQLAVPVKPLCRPDCKGLCPVCGADLNTAPCECEQDQGDPRLAVLRGLKISSS</sequence>
<dbReference type="Proteomes" id="UP000434052">
    <property type="component" value="Unassembled WGS sequence"/>
</dbReference>
<organism evidence="2 3">
    <name type="scientific">Oceanidesulfovibrio marinus</name>
    <dbReference type="NCBI Taxonomy" id="370038"/>
    <lineage>
        <taxon>Bacteria</taxon>
        <taxon>Pseudomonadati</taxon>
        <taxon>Thermodesulfobacteriota</taxon>
        <taxon>Desulfovibrionia</taxon>
        <taxon>Desulfovibrionales</taxon>
        <taxon>Desulfovibrionaceae</taxon>
        <taxon>Oceanidesulfovibrio</taxon>
    </lineage>
</organism>
<name>A0A6P1ZDN3_9BACT</name>
<evidence type="ECO:0000313" key="3">
    <source>
        <dbReference type="Proteomes" id="UP000434052"/>
    </source>
</evidence>
<dbReference type="EMBL" id="CP039543">
    <property type="protein sequence ID" value="QJT08609.1"/>
    <property type="molecule type" value="Genomic_DNA"/>
</dbReference>
<reference evidence="2 3" key="1">
    <citation type="submission" date="2018-06" db="EMBL/GenBank/DDBJ databases">
        <title>Complete genome of Desulfovibrio marinus P48SEP.</title>
        <authorList>
            <person name="Crispim J.S."/>
            <person name="Vidigal P.M.P."/>
            <person name="Silva L.C.F."/>
            <person name="Araujo L.C."/>
            <person name="Laguardia C.N."/>
            <person name="Dias R.S."/>
            <person name="Sousa M.P."/>
            <person name="Paula S.O."/>
            <person name="Silva C."/>
        </authorList>
    </citation>
    <scope>NUCLEOTIDE SEQUENCE [LARGE SCALE GENOMIC DNA]</scope>
    <source>
        <strain evidence="2 3">P48SEP</strain>
    </source>
</reference>
<dbReference type="Pfam" id="PF02620">
    <property type="entry name" value="YceD"/>
    <property type="match status" value="1"/>
</dbReference>
<accession>A0A6P1ZDN3</accession>
<keyword evidence="4" id="KW-1185">Reference proteome</keyword>
<dbReference type="PANTHER" id="PTHR34374">
    <property type="entry name" value="LARGE RIBOSOMAL RNA SUBUNIT ACCUMULATION PROTEIN YCED HOMOLOG 1, CHLOROPLASTIC"/>
    <property type="match status" value="1"/>
</dbReference>
<evidence type="ECO:0000313" key="1">
    <source>
        <dbReference type="EMBL" id="QJT08609.1"/>
    </source>
</evidence>
<dbReference type="PANTHER" id="PTHR34374:SF1">
    <property type="entry name" value="LARGE RIBOSOMAL RNA SUBUNIT ACCUMULATION PROTEIN YCED HOMOLOG 1, CHLOROPLASTIC"/>
    <property type="match status" value="1"/>
</dbReference>
<evidence type="ECO:0000313" key="2">
    <source>
        <dbReference type="EMBL" id="TVM32555.1"/>
    </source>
</evidence>